<evidence type="ECO:0000256" key="2">
    <source>
        <dbReference type="SAM" id="MobiDB-lite"/>
    </source>
</evidence>
<reference evidence="4" key="1">
    <citation type="submission" date="2022-10" db="EMBL/GenBank/DDBJ databases">
        <title>Genome assembly of Pristionchus species.</title>
        <authorList>
            <person name="Yoshida K."/>
            <person name="Sommer R.J."/>
        </authorList>
    </citation>
    <scope>NUCLEOTIDE SEQUENCE [LARGE SCALE GENOMIC DNA]</scope>
    <source>
        <strain evidence="4">RS5460</strain>
    </source>
</reference>
<sequence length="252" mass="28221">QSSSVFSAEKMSKNVAKASKFSMLRLEDDSDGEFEAVSRKKVAAKAVSKPAAPRQPVVSTNPNAVHLNDGLVVHAVGKKTKKNAKNKAKVVDEETGFVVQDAPDNYNEEKRFQQQLKEALRESEEQQQIEQQNLVAAMNPEDVTVAQIVKELSNASMGTASIREKMLELQNIAHTAHVEAETAHALMEDYKRRYKKVVTILFEAEVQERADLAKKLVTSRQVETDLSEQINVLRVDLEKARTKIHDLESRLN</sequence>
<keyword evidence="1" id="KW-0175">Coiled coil</keyword>
<feature type="compositionally biased region" description="Low complexity" evidence="2">
    <location>
        <begin position="44"/>
        <end position="54"/>
    </location>
</feature>
<gene>
    <name evidence="3" type="ORF">PMAYCL1PPCAC_24541</name>
</gene>
<feature type="non-terminal residue" evidence="3">
    <location>
        <position position="1"/>
    </location>
</feature>
<name>A0AAN5I8N5_9BILA</name>
<accession>A0AAN5I8N5</accession>
<feature type="non-terminal residue" evidence="3">
    <location>
        <position position="252"/>
    </location>
</feature>
<evidence type="ECO:0000256" key="1">
    <source>
        <dbReference type="SAM" id="Coils"/>
    </source>
</evidence>
<dbReference type="EMBL" id="BTRK01000005">
    <property type="protein sequence ID" value="GMR54346.1"/>
    <property type="molecule type" value="Genomic_DNA"/>
</dbReference>
<comment type="caution">
    <text evidence="3">The sequence shown here is derived from an EMBL/GenBank/DDBJ whole genome shotgun (WGS) entry which is preliminary data.</text>
</comment>
<dbReference type="AlphaFoldDB" id="A0AAN5I8N5"/>
<feature type="region of interest" description="Disordered" evidence="2">
    <location>
        <begin position="44"/>
        <end position="63"/>
    </location>
</feature>
<proteinExistence type="predicted"/>
<evidence type="ECO:0000313" key="4">
    <source>
        <dbReference type="Proteomes" id="UP001328107"/>
    </source>
</evidence>
<evidence type="ECO:0000313" key="3">
    <source>
        <dbReference type="EMBL" id="GMR54346.1"/>
    </source>
</evidence>
<organism evidence="3 4">
    <name type="scientific">Pristionchus mayeri</name>
    <dbReference type="NCBI Taxonomy" id="1317129"/>
    <lineage>
        <taxon>Eukaryota</taxon>
        <taxon>Metazoa</taxon>
        <taxon>Ecdysozoa</taxon>
        <taxon>Nematoda</taxon>
        <taxon>Chromadorea</taxon>
        <taxon>Rhabditida</taxon>
        <taxon>Rhabditina</taxon>
        <taxon>Diplogasteromorpha</taxon>
        <taxon>Diplogasteroidea</taxon>
        <taxon>Neodiplogasteridae</taxon>
        <taxon>Pristionchus</taxon>
    </lineage>
</organism>
<protein>
    <submittedName>
        <fullName evidence="3">Uncharacterized protein</fullName>
    </submittedName>
</protein>
<feature type="coiled-coil region" evidence="1">
    <location>
        <begin position="106"/>
        <end position="133"/>
    </location>
</feature>
<keyword evidence="4" id="KW-1185">Reference proteome</keyword>
<dbReference type="Proteomes" id="UP001328107">
    <property type="component" value="Unassembled WGS sequence"/>
</dbReference>